<dbReference type="Proteomes" id="UP000607653">
    <property type="component" value="Unassembled WGS sequence"/>
</dbReference>
<comment type="caution">
    <text evidence="1">The sequence shown here is derived from an EMBL/GenBank/DDBJ whole genome shotgun (WGS) entry which is preliminary data.</text>
</comment>
<dbReference type="AlphaFoldDB" id="A0A822YPH2"/>
<dbReference type="EMBL" id="DUZY01000004">
    <property type="protein sequence ID" value="DAD34490.1"/>
    <property type="molecule type" value="Genomic_DNA"/>
</dbReference>
<keyword evidence="2" id="KW-1185">Reference proteome</keyword>
<reference evidence="1 2" key="1">
    <citation type="journal article" date="2020" name="Mol. Biol. Evol.">
        <title>Distinct Expression and Methylation Patterns for Genes with Different Fates following a Single Whole-Genome Duplication in Flowering Plants.</title>
        <authorList>
            <person name="Shi T."/>
            <person name="Rahmani R.S."/>
            <person name="Gugger P.F."/>
            <person name="Wang M."/>
            <person name="Li H."/>
            <person name="Zhang Y."/>
            <person name="Li Z."/>
            <person name="Wang Q."/>
            <person name="Van de Peer Y."/>
            <person name="Marchal K."/>
            <person name="Chen J."/>
        </authorList>
    </citation>
    <scope>NUCLEOTIDE SEQUENCE [LARGE SCALE GENOMIC DNA]</scope>
    <source>
        <tissue evidence="1">Leaf</tissue>
    </source>
</reference>
<gene>
    <name evidence="1" type="ORF">HUJ06_005130</name>
</gene>
<name>A0A822YPH2_NELNU</name>
<protein>
    <submittedName>
        <fullName evidence="1">Uncharacterized protein</fullName>
    </submittedName>
</protein>
<sequence>MKKAFDDVETKISSSELRSRYLLLGFCLKQIKK</sequence>
<evidence type="ECO:0000313" key="2">
    <source>
        <dbReference type="Proteomes" id="UP000607653"/>
    </source>
</evidence>
<accession>A0A822YPH2</accession>
<evidence type="ECO:0000313" key="1">
    <source>
        <dbReference type="EMBL" id="DAD34490.1"/>
    </source>
</evidence>
<organism evidence="1 2">
    <name type="scientific">Nelumbo nucifera</name>
    <name type="common">Sacred lotus</name>
    <dbReference type="NCBI Taxonomy" id="4432"/>
    <lineage>
        <taxon>Eukaryota</taxon>
        <taxon>Viridiplantae</taxon>
        <taxon>Streptophyta</taxon>
        <taxon>Embryophyta</taxon>
        <taxon>Tracheophyta</taxon>
        <taxon>Spermatophyta</taxon>
        <taxon>Magnoliopsida</taxon>
        <taxon>Proteales</taxon>
        <taxon>Nelumbonaceae</taxon>
        <taxon>Nelumbo</taxon>
    </lineage>
</organism>
<proteinExistence type="predicted"/>